<accession>A0A9P5T944</accession>
<feature type="compositionally biased region" description="Polar residues" evidence="3">
    <location>
        <begin position="166"/>
        <end position="179"/>
    </location>
</feature>
<dbReference type="PROSITE" id="PS50174">
    <property type="entry name" value="G_PATCH"/>
    <property type="match status" value="1"/>
</dbReference>
<dbReference type="InterPro" id="IPR000467">
    <property type="entry name" value="G_patch_dom"/>
</dbReference>
<name>A0A9P5T944_9AGAM</name>
<feature type="compositionally biased region" description="Basic and acidic residues" evidence="3">
    <location>
        <begin position="310"/>
        <end position="324"/>
    </location>
</feature>
<feature type="region of interest" description="Disordered" evidence="3">
    <location>
        <begin position="310"/>
        <end position="356"/>
    </location>
</feature>
<dbReference type="PANTHER" id="PTHR23329">
    <property type="entry name" value="TUFTELIN-INTERACTING PROTEIN 11-RELATED"/>
    <property type="match status" value="1"/>
</dbReference>
<feature type="region of interest" description="Disordered" evidence="3">
    <location>
        <begin position="840"/>
        <end position="873"/>
    </location>
</feature>
<dbReference type="Pfam" id="PF01585">
    <property type="entry name" value="G-patch"/>
    <property type="match status" value="1"/>
</dbReference>
<dbReference type="AlphaFoldDB" id="A0A9P5T944"/>
<feature type="compositionally biased region" description="Basic and acidic residues" evidence="3">
    <location>
        <begin position="342"/>
        <end position="352"/>
    </location>
</feature>
<feature type="compositionally biased region" description="Pro residues" evidence="3">
    <location>
        <begin position="194"/>
        <end position="208"/>
    </location>
</feature>
<dbReference type="InterPro" id="IPR045211">
    <property type="entry name" value="TFP11/STIP/Ntr1"/>
</dbReference>
<feature type="domain" description="G-patch" evidence="4">
    <location>
        <begin position="261"/>
        <end position="312"/>
    </location>
</feature>
<protein>
    <submittedName>
        <fullName evidence="5">TFP11-domain-containing protein</fullName>
    </submittedName>
</protein>
<dbReference type="OrthoDB" id="4822at2759"/>
<evidence type="ECO:0000256" key="3">
    <source>
        <dbReference type="SAM" id="MobiDB-lite"/>
    </source>
</evidence>
<dbReference type="PANTHER" id="PTHR23329:SF1">
    <property type="entry name" value="TUFTELIN-INTERACTING PROTEIN 11"/>
    <property type="match status" value="1"/>
</dbReference>
<evidence type="ECO:0000259" key="4">
    <source>
        <dbReference type="PROSITE" id="PS50174"/>
    </source>
</evidence>
<reference evidence="5" key="1">
    <citation type="submission" date="2019-10" db="EMBL/GenBank/DDBJ databases">
        <authorList>
            <consortium name="DOE Joint Genome Institute"/>
            <person name="Kuo A."/>
            <person name="Miyauchi S."/>
            <person name="Kiss E."/>
            <person name="Drula E."/>
            <person name="Kohler A."/>
            <person name="Sanchez-Garcia M."/>
            <person name="Andreopoulos B."/>
            <person name="Barry K.W."/>
            <person name="Bonito G."/>
            <person name="Buee M."/>
            <person name="Carver A."/>
            <person name="Chen C."/>
            <person name="Cichocki N."/>
            <person name="Clum A."/>
            <person name="Culley D."/>
            <person name="Crous P.W."/>
            <person name="Fauchery L."/>
            <person name="Girlanda M."/>
            <person name="Hayes R."/>
            <person name="Keri Z."/>
            <person name="LaButti K."/>
            <person name="Lipzen A."/>
            <person name="Lombard V."/>
            <person name="Magnuson J."/>
            <person name="Maillard F."/>
            <person name="Morin E."/>
            <person name="Murat C."/>
            <person name="Nolan M."/>
            <person name="Ohm R."/>
            <person name="Pangilinan J."/>
            <person name="Pereira M."/>
            <person name="Perotto S."/>
            <person name="Peter M."/>
            <person name="Riley R."/>
            <person name="Sitrit Y."/>
            <person name="Stielow B."/>
            <person name="Szollosi G."/>
            <person name="Zifcakova L."/>
            <person name="Stursova M."/>
            <person name="Spatafora J.W."/>
            <person name="Tedersoo L."/>
            <person name="Vaario L.-M."/>
            <person name="Yamada A."/>
            <person name="Yan M."/>
            <person name="Wang P."/>
            <person name="Xu J."/>
            <person name="Bruns T."/>
            <person name="Baldrian P."/>
            <person name="Vilgalys R."/>
            <person name="Henrissat B."/>
            <person name="Grigoriev I.V."/>
            <person name="Hibbett D."/>
            <person name="Nagy L.G."/>
            <person name="Martin F.M."/>
        </authorList>
    </citation>
    <scope>NUCLEOTIDE SEQUENCE</scope>
    <source>
        <strain evidence="5">Prilba</strain>
    </source>
</reference>
<feature type="region of interest" description="Disordered" evidence="3">
    <location>
        <begin position="1"/>
        <end position="256"/>
    </location>
</feature>
<feature type="coiled-coil region" evidence="2">
    <location>
        <begin position="428"/>
        <end position="472"/>
    </location>
</feature>
<gene>
    <name evidence="5" type="ORF">DFH94DRAFT_744382</name>
</gene>
<proteinExistence type="inferred from homology"/>
<feature type="compositionally biased region" description="Low complexity" evidence="3">
    <location>
        <begin position="90"/>
        <end position="104"/>
    </location>
</feature>
<dbReference type="GO" id="GO:0003676">
    <property type="term" value="F:nucleic acid binding"/>
    <property type="evidence" value="ECO:0007669"/>
    <property type="project" value="InterPro"/>
</dbReference>
<keyword evidence="6" id="KW-1185">Reference proteome</keyword>
<dbReference type="EMBL" id="WHVB01000009">
    <property type="protein sequence ID" value="KAF8479553.1"/>
    <property type="molecule type" value="Genomic_DNA"/>
</dbReference>
<evidence type="ECO:0000313" key="6">
    <source>
        <dbReference type="Proteomes" id="UP000759537"/>
    </source>
</evidence>
<dbReference type="Pfam" id="PF07842">
    <property type="entry name" value="GCFC"/>
    <property type="match status" value="1"/>
</dbReference>
<feature type="compositionally biased region" description="Acidic residues" evidence="3">
    <location>
        <begin position="105"/>
        <end position="136"/>
    </location>
</feature>
<dbReference type="Proteomes" id="UP000759537">
    <property type="component" value="Unassembled WGS sequence"/>
</dbReference>
<organism evidence="5 6">
    <name type="scientific">Russula ochroleuca</name>
    <dbReference type="NCBI Taxonomy" id="152965"/>
    <lineage>
        <taxon>Eukaryota</taxon>
        <taxon>Fungi</taxon>
        <taxon>Dikarya</taxon>
        <taxon>Basidiomycota</taxon>
        <taxon>Agaricomycotina</taxon>
        <taxon>Agaricomycetes</taxon>
        <taxon>Russulales</taxon>
        <taxon>Russulaceae</taxon>
        <taxon>Russula</taxon>
    </lineage>
</organism>
<feature type="compositionally biased region" description="Low complexity" evidence="3">
    <location>
        <begin position="856"/>
        <end position="871"/>
    </location>
</feature>
<evidence type="ECO:0000256" key="2">
    <source>
        <dbReference type="SAM" id="Coils"/>
    </source>
</evidence>
<evidence type="ECO:0000256" key="1">
    <source>
        <dbReference type="ARBA" id="ARBA00010900"/>
    </source>
</evidence>
<comment type="similarity">
    <text evidence="1">Belongs to the TFP11/STIP family.</text>
</comment>
<feature type="compositionally biased region" description="Low complexity" evidence="3">
    <location>
        <begin position="10"/>
        <end position="19"/>
    </location>
</feature>
<keyword evidence="2" id="KW-0175">Coiled coil</keyword>
<dbReference type="InterPro" id="IPR022783">
    <property type="entry name" value="GCFC_dom"/>
</dbReference>
<feature type="compositionally biased region" description="Acidic residues" evidence="3">
    <location>
        <begin position="20"/>
        <end position="29"/>
    </location>
</feature>
<reference evidence="5" key="2">
    <citation type="journal article" date="2020" name="Nat. Commun.">
        <title>Large-scale genome sequencing of mycorrhizal fungi provides insights into the early evolution of symbiotic traits.</title>
        <authorList>
            <person name="Miyauchi S."/>
            <person name="Kiss E."/>
            <person name="Kuo A."/>
            <person name="Drula E."/>
            <person name="Kohler A."/>
            <person name="Sanchez-Garcia M."/>
            <person name="Morin E."/>
            <person name="Andreopoulos B."/>
            <person name="Barry K.W."/>
            <person name="Bonito G."/>
            <person name="Buee M."/>
            <person name="Carver A."/>
            <person name="Chen C."/>
            <person name="Cichocki N."/>
            <person name="Clum A."/>
            <person name="Culley D."/>
            <person name="Crous P.W."/>
            <person name="Fauchery L."/>
            <person name="Girlanda M."/>
            <person name="Hayes R.D."/>
            <person name="Keri Z."/>
            <person name="LaButti K."/>
            <person name="Lipzen A."/>
            <person name="Lombard V."/>
            <person name="Magnuson J."/>
            <person name="Maillard F."/>
            <person name="Murat C."/>
            <person name="Nolan M."/>
            <person name="Ohm R.A."/>
            <person name="Pangilinan J."/>
            <person name="Pereira M.F."/>
            <person name="Perotto S."/>
            <person name="Peter M."/>
            <person name="Pfister S."/>
            <person name="Riley R."/>
            <person name="Sitrit Y."/>
            <person name="Stielow J.B."/>
            <person name="Szollosi G."/>
            <person name="Zifcakova L."/>
            <person name="Stursova M."/>
            <person name="Spatafora J.W."/>
            <person name="Tedersoo L."/>
            <person name="Vaario L.M."/>
            <person name="Yamada A."/>
            <person name="Yan M."/>
            <person name="Wang P."/>
            <person name="Xu J."/>
            <person name="Bruns T."/>
            <person name="Baldrian P."/>
            <person name="Vilgalys R."/>
            <person name="Dunand C."/>
            <person name="Henrissat B."/>
            <person name="Grigoriev I.V."/>
            <person name="Hibbett D."/>
            <person name="Nagy L.G."/>
            <person name="Martin F.M."/>
        </authorList>
    </citation>
    <scope>NUCLEOTIDE SEQUENCE</scope>
    <source>
        <strain evidence="5">Prilba</strain>
    </source>
</reference>
<evidence type="ECO:0000313" key="5">
    <source>
        <dbReference type="EMBL" id="KAF8479553.1"/>
    </source>
</evidence>
<dbReference type="GO" id="GO:0000390">
    <property type="term" value="P:spliceosomal complex disassembly"/>
    <property type="evidence" value="ECO:0007669"/>
    <property type="project" value="InterPro"/>
</dbReference>
<dbReference type="SMART" id="SM00443">
    <property type="entry name" value="G_patch"/>
    <property type="match status" value="1"/>
</dbReference>
<comment type="caution">
    <text evidence="5">The sequence shown here is derived from an EMBL/GenBank/DDBJ whole genome shotgun (WGS) entry which is preliminary data.</text>
</comment>
<sequence>MPRRKRGFMDDGISDSSGGSDDENADDDDPYQRKRRRRTGDEDDDEDEGFGGSRKPAQRHDWAKAPAFVSGKATNTKPRLDQSEVMDIPEVVVGRDSGSESSGDSVEEDDQGDAEADDADGADDDDDDDDDDEQDAEPSRVPSPRVREEVDEEEQRPRFGGLGLGASSSRPPTTFSGFTRSGIGASRPAAVSIPPTPSPAHSPSPAPPTSDDTAIPSNLPSAFGRSSRPQRAFVRNGASPTPPPPKPNLSASENAHFRKIEGTFGARMLAKMGWETGTGLGAEGGGIVIPIETKTRPKNMGIAFKGFGERTEQSKAEARRRGEVVSEDEDEEPKKKVKKGKEKADKRSDAWKKPKKIKTKIEHKTYEQIVAEVGEDVAGPSGLGVIIDATGATPREVSSLAEVSIASWTPSTDSTRIPEVRHNVRLIAEAAARDLEGLAREAKDIRKRRQTLQDEEARLRKKINEEAELISRMQKVRLVVDDIQTLSRQQASDYEASLESFSPHFHKLLSQFPSEFDRYKLDEIVVAAIVPIVRRLLSQWNPLEDPDKLLSTFRLWRRALKLSDHEERPPDTQVGFFGVDAFPVPPPKVDVPMTPFESLLWNVWLPKVRSSINNDWDPCRPQAAVKLYEVWSTFLPPFIRDNFLDQLILPKVSKAVADWSLRRSDVPLRTLVFPWLPHVGLRMEELLGDARRKLKSVLRGWDITEGVPDDLPAWREVFSVGDWDTMMLKYIVPKLGSTLREEFRVNPRSQDMAPLERVLAWAPLLRGSIVASLLAAEFFPKWLEVLHIWLVQPRPNFEEVAQWYAFWKGVFSEDILALPAVHDGFTRGLQLMNMAIELGPDAPTKLPRPDHNRNSPAPTATTKGRTAAAAKSPPTRLQEITFRSIVEDFAATHNLMFLPSGRVHERSRMPLFRVSPTADGKGGILVYILDDAVWAPDESGEYRAITLENMVLRATKGSS</sequence>
<dbReference type="GO" id="GO:0071008">
    <property type="term" value="C:U2-type post-mRNA release spliceosomal complex"/>
    <property type="evidence" value="ECO:0007669"/>
    <property type="project" value="TreeGrafter"/>
</dbReference>